<keyword evidence="2" id="KW-1185">Reference proteome</keyword>
<sequence length="81" mass="8801">MKRQALEKQLETAKSKLEARTSTLKGGGVADDALCCDPVWRTLDADRRQVASRLVAVGKLEKREADALARKEGGDSSGEEE</sequence>
<dbReference type="AlphaFoldDB" id="A0A517SKD9"/>
<organism evidence="1 2">
    <name type="scientific">Caulifigura coniformis</name>
    <dbReference type="NCBI Taxonomy" id="2527983"/>
    <lineage>
        <taxon>Bacteria</taxon>
        <taxon>Pseudomonadati</taxon>
        <taxon>Planctomycetota</taxon>
        <taxon>Planctomycetia</taxon>
        <taxon>Planctomycetales</taxon>
        <taxon>Planctomycetaceae</taxon>
        <taxon>Caulifigura</taxon>
    </lineage>
</organism>
<evidence type="ECO:0000313" key="2">
    <source>
        <dbReference type="Proteomes" id="UP000315700"/>
    </source>
</evidence>
<proteinExistence type="predicted"/>
<dbReference type="RefSeq" id="WP_145034046.1">
    <property type="nucleotide sequence ID" value="NZ_CP036271.1"/>
</dbReference>
<dbReference type="KEGG" id="ccos:Pan44_46470"/>
<gene>
    <name evidence="1" type="ORF">Pan44_46470</name>
</gene>
<protein>
    <submittedName>
        <fullName evidence="1">Uncharacterized protein</fullName>
    </submittedName>
</protein>
<dbReference type="EMBL" id="CP036271">
    <property type="protein sequence ID" value="QDT56590.1"/>
    <property type="molecule type" value="Genomic_DNA"/>
</dbReference>
<reference evidence="1 2" key="1">
    <citation type="submission" date="2019-02" db="EMBL/GenBank/DDBJ databases">
        <title>Deep-cultivation of Planctomycetes and their phenomic and genomic characterization uncovers novel biology.</title>
        <authorList>
            <person name="Wiegand S."/>
            <person name="Jogler M."/>
            <person name="Boedeker C."/>
            <person name="Pinto D."/>
            <person name="Vollmers J."/>
            <person name="Rivas-Marin E."/>
            <person name="Kohn T."/>
            <person name="Peeters S.H."/>
            <person name="Heuer A."/>
            <person name="Rast P."/>
            <person name="Oberbeckmann S."/>
            <person name="Bunk B."/>
            <person name="Jeske O."/>
            <person name="Meyerdierks A."/>
            <person name="Storesund J.E."/>
            <person name="Kallscheuer N."/>
            <person name="Luecker S."/>
            <person name="Lage O.M."/>
            <person name="Pohl T."/>
            <person name="Merkel B.J."/>
            <person name="Hornburger P."/>
            <person name="Mueller R.-W."/>
            <person name="Bruemmer F."/>
            <person name="Labrenz M."/>
            <person name="Spormann A.M."/>
            <person name="Op den Camp H."/>
            <person name="Overmann J."/>
            <person name="Amann R."/>
            <person name="Jetten M.S.M."/>
            <person name="Mascher T."/>
            <person name="Medema M.H."/>
            <person name="Devos D.P."/>
            <person name="Kaster A.-K."/>
            <person name="Ovreas L."/>
            <person name="Rohde M."/>
            <person name="Galperin M.Y."/>
            <person name="Jogler C."/>
        </authorList>
    </citation>
    <scope>NUCLEOTIDE SEQUENCE [LARGE SCALE GENOMIC DNA]</scope>
    <source>
        <strain evidence="1 2">Pan44</strain>
    </source>
</reference>
<accession>A0A517SKD9</accession>
<evidence type="ECO:0000313" key="1">
    <source>
        <dbReference type="EMBL" id="QDT56590.1"/>
    </source>
</evidence>
<dbReference type="Proteomes" id="UP000315700">
    <property type="component" value="Chromosome"/>
</dbReference>
<dbReference type="InParanoid" id="A0A517SKD9"/>
<name>A0A517SKD9_9PLAN</name>